<keyword evidence="3" id="KW-1185">Reference proteome</keyword>
<comment type="caution">
    <text evidence="2">The sequence shown here is derived from an EMBL/GenBank/DDBJ whole genome shotgun (WGS) entry which is preliminary data.</text>
</comment>
<feature type="region of interest" description="Disordered" evidence="1">
    <location>
        <begin position="68"/>
        <end position="88"/>
    </location>
</feature>
<gene>
    <name evidence="2" type="ORF">Nepgr_018997</name>
</gene>
<organism evidence="2 3">
    <name type="scientific">Nepenthes gracilis</name>
    <name type="common">Slender pitcher plant</name>
    <dbReference type="NCBI Taxonomy" id="150966"/>
    <lineage>
        <taxon>Eukaryota</taxon>
        <taxon>Viridiplantae</taxon>
        <taxon>Streptophyta</taxon>
        <taxon>Embryophyta</taxon>
        <taxon>Tracheophyta</taxon>
        <taxon>Spermatophyta</taxon>
        <taxon>Magnoliopsida</taxon>
        <taxon>eudicotyledons</taxon>
        <taxon>Gunneridae</taxon>
        <taxon>Pentapetalae</taxon>
        <taxon>Caryophyllales</taxon>
        <taxon>Nepenthaceae</taxon>
        <taxon>Nepenthes</taxon>
    </lineage>
</organism>
<feature type="compositionally biased region" description="Acidic residues" evidence="1">
    <location>
        <begin position="73"/>
        <end position="88"/>
    </location>
</feature>
<evidence type="ECO:0000313" key="3">
    <source>
        <dbReference type="Proteomes" id="UP001279734"/>
    </source>
</evidence>
<proteinExistence type="predicted"/>
<dbReference type="Proteomes" id="UP001279734">
    <property type="component" value="Unassembled WGS sequence"/>
</dbReference>
<evidence type="ECO:0000256" key="1">
    <source>
        <dbReference type="SAM" id="MobiDB-lite"/>
    </source>
</evidence>
<reference evidence="2" key="1">
    <citation type="submission" date="2023-05" db="EMBL/GenBank/DDBJ databases">
        <title>Nepenthes gracilis genome sequencing.</title>
        <authorList>
            <person name="Fukushima K."/>
        </authorList>
    </citation>
    <scope>NUCLEOTIDE SEQUENCE</scope>
    <source>
        <strain evidence="2">SING2019-196</strain>
    </source>
</reference>
<protein>
    <submittedName>
        <fullName evidence="2">Uncharacterized protein</fullName>
    </submittedName>
</protein>
<accession>A0AAD3SUJ0</accession>
<name>A0AAD3SUJ0_NEPGR</name>
<evidence type="ECO:0000313" key="2">
    <source>
        <dbReference type="EMBL" id="GMH17156.1"/>
    </source>
</evidence>
<dbReference type="AlphaFoldDB" id="A0AAD3SUJ0"/>
<sequence>MKYWSSLLTNTTKETLIVVLFCSINTTMVSVCPKKFPLGIVGDEVSVCPKKFPLGIVGDEAEIYKHVNGNWEGDGDDDDDDNDVAPAA</sequence>
<dbReference type="EMBL" id="BSYO01000017">
    <property type="protein sequence ID" value="GMH17156.1"/>
    <property type="molecule type" value="Genomic_DNA"/>
</dbReference>